<dbReference type="AlphaFoldDB" id="A0AAV7DWB9"/>
<dbReference type="SUPFAM" id="SSF57829">
    <property type="entry name" value="Zn-binding ribosomal proteins"/>
    <property type="match status" value="1"/>
</dbReference>
<evidence type="ECO:0000256" key="4">
    <source>
        <dbReference type="ARBA" id="ARBA00023274"/>
    </source>
</evidence>
<dbReference type="Gene3D" id="2.20.25.30">
    <property type="match status" value="1"/>
</dbReference>
<dbReference type="NCBIfam" id="TIGR00280">
    <property type="entry name" value="eL43_euk_arch"/>
    <property type="match status" value="1"/>
</dbReference>
<reference evidence="5 6" key="1">
    <citation type="submission" date="2021-07" db="EMBL/GenBank/DDBJ databases">
        <title>The Aristolochia fimbriata genome: insights into angiosperm evolution, floral development and chemical biosynthesis.</title>
        <authorList>
            <person name="Jiao Y."/>
        </authorList>
    </citation>
    <scope>NUCLEOTIDE SEQUENCE [LARGE SCALE GENOMIC DNA]</scope>
    <source>
        <strain evidence="5">IBCAS-2021</strain>
        <tissue evidence="5">Leaf</tissue>
    </source>
</reference>
<dbReference type="PANTHER" id="PTHR48129">
    <property type="entry name" value="60S RIBOSOMAL PROTEIN L37A"/>
    <property type="match status" value="1"/>
</dbReference>
<dbReference type="GO" id="GO:0005840">
    <property type="term" value="C:ribosome"/>
    <property type="evidence" value="ECO:0007669"/>
    <property type="project" value="UniProtKB-KW"/>
</dbReference>
<dbReference type="GO" id="GO:0003735">
    <property type="term" value="F:structural constituent of ribosome"/>
    <property type="evidence" value="ECO:0007669"/>
    <property type="project" value="InterPro"/>
</dbReference>
<keyword evidence="6" id="KW-1185">Reference proteome</keyword>
<evidence type="ECO:0000256" key="1">
    <source>
        <dbReference type="ARBA" id="ARBA00008672"/>
    </source>
</evidence>
<name>A0AAV7DWB9_ARIFI</name>
<dbReference type="HAMAP" id="MF_00327">
    <property type="entry name" value="Ribosomal_eL43"/>
    <property type="match status" value="1"/>
</dbReference>
<organism evidence="5 6">
    <name type="scientific">Aristolochia fimbriata</name>
    <name type="common">White veined hardy Dutchman's pipe vine</name>
    <dbReference type="NCBI Taxonomy" id="158543"/>
    <lineage>
        <taxon>Eukaryota</taxon>
        <taxon>Viridiplantae</taxon>
        <taxon>Streptophyta</taxon>
        <taxon>Embryophyta</taxon>
        <taxon>Tracheophyta</taxon>
        <taxon>Spermatophyta</taxon>
        <taxon>Magnoliopsida</taxon>
        <taxon>Magnoliidae</taxon>
        <taxon>Piperales</taxon>
        <taxon>Aristolochiaceae</taxon>
        <taxon>Aristolochia</taxon>
    </lineage>
</organism>
<dbReference type="InterPro" id="IPR050522">
    <property type="entry name" value="Ribosomal_protein_eL43"/>
</dbReference>
<evidence type="ECO:0008006" key="7">
    <source>
        <dbReference type="Google" id="ProtNLM"/>
    </source>
</evidence>
<keyword evidence="2" id="KW-0862">Zinc</keyword>
<gene>
    <name evidence="5" type="ORF">H6P81_019428</name>
</gene>
<sequence length="182" mass="20393">MTKRTKKAGIVGKYGTRYGASLRKQIKKMEVSQHAKYFCEFCGKYAVKRKAVGIWGCKDCGKVKAGGAYTLNTASAVTISIALELDSILIVTLKLKAGKLVAYNIRKICLLICVFQDVTIGTMYHFNQNSKLEAGKRVAYDIRNTPLFVLFRLESPCWADLVALKHKKKRDRVRPSLKVEAV</sequence>
<dbReference type="InterPro" id="IPR002674">
    <property type="entry name" value="Ribosomal_eL43"/>
</dbReference>
<dbReference type="FunFam" id="2.20.25.30:FF:000002">
    <property type="entry name" value="60S ribosomal protein L37a"/>
    <property type="match status" value="1"/>
</dbReference>
<dbReference type="GO" id="GO:1990904">
    <property type="term" value="C:ribonucleoprotein complex"/>
    <property type="evidence" value="ECO:0007669"/>
    <property type="project" value="UniProtKB-KW"/>
</dbReference>
<proteinExistence type="inferred from homology"/>
<evidence type="ECO:0000256" key="2">
    <source>
        <dbReference type="ARBA" id="ARBA00022833"/>
    </source>
</evidence>
<comment type="caution">
    <text evidence="5">The sequence shown here is derived from an EMBL/GenBank/DDBJ whole genome shotgun (WGS) entry which is preliminary data.</text>
</comment>
<dbReference type="PANTHER" id="PTHR48129:SF1">
    <property type="entry name" value="LARGE RIBOSOMAL SUBUNIT PROTEIN EL43"/>
    <property type="match status" value="1"/>
</dbReference>
<evidence type="ECO:0000313" key="6">
    <source>
        <dbReference type="Proteomes" id="UP000825729"/>
    </source>
</evidence>
<protein>
    <recommendedName>
        <fullName evidence="7">60S ribosomal protein L37a</fullName>
    </recommendedName>
</protein>
<evidence type="ECO:0000256" key="3">
    <source>
        <dbReference type="ARBA" id="ARBA00022980"/>
    </source>
</evidence>
<keyword evidence="4" id="KW-0687">Ribonucleoprotein</keyword>
<dbReference type="InterPro" id="IPR011332">
    <property type="entry name" value="Ribosomal_zn-bd"/>
</dbReference>
<dbReference type="GO" id="GO:0006412">
    <property type="term" value="P:translation"/>
    <property type="evidence" value="ECO:0007669"/>
    <property type="project" value="InterPro"/>
</dbReference>
<dbReference type="Pfam" id="PF01780">
    <property type="entry name" value="Ribosomal_L37ae"/>
    <property type="match status" value="1"/>
</dbReference>
<dbReference type="InterPro" id="IPR011331">
    <property type="entry name" value="Ribosomal_eL37/eL43"/>
</dbReference>
<evidence type="ECO:0000313" key="5">
    <source>
        <dbReference type="EMBL" id="KAG9439263.1"/>
    </source>
</evidence>
<comment type="similarity">
    <text evidence="1">Belongs to the eukaryotic ribosomal protein eL43 family.</text>
</comment>
<accession>A0AAV7DWB9</accession>
<keyword evidence="3" id="KW-0689">Ribosomal protein</keyword>
<dbReference type="Proteomes" id="UP000825729">
    <property type="component" value="Unassembled WGS sequence"/>
</dbReference>
<dbReference type="EMBL" id="JAINDJ010000008">
    <property type="protein sequence ID" value="KAG9439263.1"/>
    <property type="molecule type" value="Genomic_DNA"/>
</dbReference>